<comment type="similarity">
    <text evidence="2">Belongs to the universal stress protein A family.</text>
</comment>
<protein>
    <submittedName>
        <fullName evidence="6">Universal stress protein UspA</fullName>
    </submittedName>
</protein>
<dbReference type="CDD" id="cd00293">
    <property type="entry name" value="USP-like"/>
    <property type="match status" value="1"/>
</dbReference>
<dbReference type="SUPFAM" id="SSF52402">
    <property type="entry name" value="Adenine nucleotide alpha hydrolases-like"/>
    <property type="match status" value="2"/>
</dbReference>
<reference evidence="6 7" key="1">
    <citation type="submission" date="2018-11" db="EMBL/GenBank/DDBJ databases">
        <title>The draft genome sequence of Amphritea opalescens ANRC-JH13T.</title>
        <authorList>
            <person name="Fang Z."/>
            <person name="Zhang Y."/>
            <person name="Han X."/>
        </authorList>
    </citation>
    <scope>NUCLEOTIDE SEQUENCE [LARGE SCALE GENOMIC DNA]</scope>
    <source>
        <strain evidence="6 7">ANRC-JH13</strain>
    </source>
</reference>
<dbReference type="PANTHER" id="PTHR47892">
    <property type="entry name" value="UNIVERSAL STRESS PROTEIN E"/>
    <property type="match status" value="1"/>
</dbReference>
<dbReference type="PRINTS" id="PR01438">
    <property type="entry name" value="UNVRSLSTRESS"/>
</dbReference>
<gene>
    <name evidence="6" type="ORF">EH243_13695</name>
</gene>
<dbReference type="PANTHER" id="PTHR47892:SF1">
    <property type="entry name" value="UNIVERSAL STRESS PROTEIN E"/>
    <property type="match status" value="1"/>
</dbReference>
<evidence type="ECO:0000256" key="1">
    <source>
        <dbReference type="ARBA" id="ARBA00004496"/>
    </source>
</evidence>
<organism evidence="6 7">
    <name type="scientific">Amphritea opalescens</name>
    <dbReference type="NCBI Taxonomy" id="2490544"/>
    <lineage>
        <taxon>Bacteria</taxon>
        <taxon>Pseudomonadati</taxon>
        <taxon>Pseudomonadota</taxon>
        <taxon>Gammaproteobacteria</taxon>
        <taxon>Oceanospirillales</taxon>
        <taxon>Oceanospirillaceae</taxon>
        <taxon>Amphritea</taxon>
    </lineage>
</organism>
<name>A0A430KNS2_9GAMM</name>
<dbReference type="InterPro" id="IPR006015">
    <property type="entry name" value="Universal_stress_UspA"/>
</dbReference>
<dbReference type="Pfam" id="PF00582">
    <property type="entry name" value="Usp"/>
    <property type="match status" value="2"/>
</dbReference>
<comment type="caution">
    <text evidence="6">The sequence shown here is derived from an EMBL/GenBank/DDBJ whole genome shotgun (WGS) entry which is preliminary data.</text>
</comment>
<dbReference type="AlphaFoldDB" id="A0A430KNS2"/>
<accession>A0A430KNS2</accession>
<evidence type="ECO:0000313" key="6">
    <source>
        <dbReference type="EMBL" id="RTE65112.1"/>
    </source>
</evidence>
<dbReference type="Gene3D" id="3.40.50.12370">
    <property type="match status" value="1"/>
</dbReference>
<comment type="function">
    <text evidence="4">Required for resistance to DNA-damaging agents.</text>
</comment>
<dbReference type="RefSeq" id="WP_126159242.1">
    <property type="nucleotide sequence ID" value="NZ_RQXW01000013.1"/>
</dbReference>
<proteinExistence type="inferred from homology"/>
<comment type="subcellular location">
    <subcellularLocation>
        <location evidence="1">Cytoplasm</location>
    </subcellularLocation>
</comment>
<dbReference type="Proteomes" id="UP000283087">
    <property type="component" value="Unassembled WGS sequence"/>
</dbReference>
<evidence type="ECO:0000256" key="4">
    <source>
        <dbReference type="ARBA" id="ARBA00037131"/>
    </source>
</evidence>
<dbReference type="OrthoDB" id="239260at2"/>
<dbReference type="GO" id="GO:0005737">
    <property type="term" value="C:cytoplasm"/>
    <property type="evidence" value="ECO:0007669"/>
    <property type="project" value="UniProtKB-SubCell"/>
</dbReference>
<keyword evidence="7" id="KW-1185">Reference proteome</keyword>
<evidence type="ECO:0000259" key="5">
    <source>
        <dbReference type="Pfam" id="PF00582"/>
    </source>
</evidence>
<dbReference type="InterPro" id="IPR006016">
    <property type="entry name" value="UspA"/>
</dbReference>
<feature type="domain" description="UspA" evidence="5">
    <location>
        <begin position="4"/>
        <end position="144"/>
    </location>
</feature>
<evidence type="ECO:0000256" key="2">
    <source>
        <dbReference type="ARBA" id="ARBA00008791"/>
    </source>
</evidence>
<evidence type="ECO:0000256" key="3">
    <source>
        <dbReference type="ARBA" id="ARBA00022490"/>
    </source>
</evidence>
<keyword evidence="3" id="KW-0963">Cytoplasm</keyword>
<dbReference type="EMBL" id="RQXW01000013">
    <property type="protein sequence ID" value="RTE65112.1"/>
    <property type="molecule type" value="Genomic_DNA"/>
</dbReference>
<sequence length="320" mass="35777">MKHFNNILYVLDEHTHQSSVSLLRAIALAKSNQADLTLLQILPDIATFIHPYDHGCISDETLPIKMLHREKEKLQTLIASLEVDFSPKAEQKTGKSYIEIIRLVQAQNFDLVIKEIDDIDWLDRLLGSDDMHLLRKCPCPVWLMKKDADPKYKHIMAAVDLTDTPDTANDELNTEILEFACSLSLADFTTLHVVNAYDVPQAGFISLWAEQPDMVKDELFAAEGRQKQHKIKTLMDDLKSRIGTESYEYLSPQTHISQGPPGREIPKLANELNADLVVMGTIARTGIAGVVIGNTAENVLPQLRCSILAIKPKGFVSPVS</sequence>
<evidence type="ECO:0000313" key="7">
    <source>
        <dbReference type="Proteomes" id="UP000283087"/>
    </source>
</evidence>
<feature type="domain" description="UspA" evidence="5">
    <location>
        <begin position="152"/>
        <end position="311"/>
    </location>
</feature>